<keyword evidence="1" id="KW-0732">Signal</keyword>
<dbReference type="EMBL" id="JALAPQ010000008">
    <property type="protein sequence ID" value="MCY8456730.1"/>
    <property type="molecule type" value="Genomic_DNA"/>
</dbReference>
<dbReference type="AlphaFoldDB" id="A0A9Q4E7D4"/>
<dbReference type="Proteomes" id="UP001078573">
    <property type="component" value="Unassembled WGS sequence"/>
</dbReference>
<gene>
    <name evidence="3" type="ORF">MOC89_07440</name>
</gene>
<proteinExistence type="predicted"/>
<evidence type="ECO:0000256" key="1">
    <source>
        <dbReference type="SAM" id="SignalP"/>
    </source>
</evidence>
<dbReference type="Pfam" id="PF01520">
    <property type="entry name" value="Amidase_3"/>
    <property type="match status" value="1"/>
</dbReference>
<dbReference type="InterPro" id="IPR002508">
    <property type="entry name" value="MurNAc-LAA_cat"/>
</dbReference>
<feature type="chain" id="PRO_5040318127" evidence="1">
    <location>
        <begin position="25"/>
        <end position="496"/>
    </location>
</feature>
<dbReference type="PANTHER" id="PTHR30032:SF1">
    <property type="entry name" value="N-ACETYLMURAMOYL-L-ALANINE AMIDASE LYTC"/>
    <property type="match status" value="1"/>
</dbReference>
<dbReference type="Gene3D" id="3.40.630.40">
    <property type="entry name" value="Zn-dependent exopeptidases"/>
    <property type="match status" value="1"/>
</dbReference>
<evidence type="ECO:0000259" key="2">
    <source>
        <dbReference type="SMART" id="SM00646"/>
    </source>
</evidence>
<dbReference type="InterPro" id="IPR051922">
    <property type="entry name" value="Bact_Sporulation_Assoc"/>
</dbReference>
<organism evidence="3 4">
    <name type="scientific">Bacillus spizizenii</name>
    <name type="common">Bacillus subtilis subsp. spizizenii</name>
    <dbReference type="NCBI Taxonomy" id="96241"/>
    <lineage>
        <taxon>Bacteria</taxon>
        <taxon>Bacillati</taxon>
        <taxon>Bacillota</taxon>
        <taxon>Bacilli</taxon>
        <taxon>Bacillales</taxon>
        <taxon>Bacillaceae</taxon>
        <taxon>Bacillus</taxon>
    </lineage>
</organism>
<keyword evidence="3" id="KW-0378">Hydrolase</keyword>
<dbReference type="SUPFAM" id="SSF53187">
    <property type="entry name" value="Zn-dependent exopeptidases"/>
    <property type="match status" value="1"/>
</dbReference>
<dbReference type="Pfam" id="PF04122">
    <property type="entry name" value="CW_binding_2"/>
    <property type="match status" value="3"/>
</dbReference>
<dbReference type="Gene3D" id="3.40.50.12090">
    <property type="match status" value="2"/>
</dbReference>
<dbReference type="CDD" id="cd02696">
    <property type="entry name" value="MurNAc-LAA"/>
    <property type="match status" value="1"/>
</dbReference>
<dbReference type="SMART" id="SM00646">
    <property type="entry name" value="Ami_3"/>
    <property type="match status" value="1"/>
</dbReference>
<evidence type="ECO:0000313" key="4">
    <source>
        <dbReference type="Proteomes" id="UP001078573"/>
    </source>
</evidence>
<reference evidence="3" key="1">
    <citation type="submission" date="2022-02" db="EMBL/GenBank/DDBJ databases">
        <title>Crop Bioprotection Bacillus Genome Sequencing.</title>
        <authorList>
            <person name="Dunlap C."/>
        </authorList>
    </citation>
    <scope>NUCLEOTIDE SEQUENCE</scope>
    <source>
        <strain evidence="3">WR1O2A-53</strain>
    </source>
</reference>
<protein>
    <submittedName>
        <fullName evidence="3">N-acetylmuramoyl-L-alanine amidase</fullName>
        <ecNumber evidence="3">3.5.1.28</ecNumber>
    </submittedName>
</protein>
<feature type="signal peptide" evidence="1">
    <location>
        <begin position="1"/>
        <end position="24"/>
    </location>
</feature>
<comment type="caution">
    <text evidence="3">The sequence shown here is derived from an EMBL/GenBank/DDBJ whole genome shotgun (WGS) entry which is preliminary data.</text>
</comment>
<dbReference type="GO" id="GO:0008745">
    <property type="term" value="F:N-acetylmuramoyl-L-alanine amidase activity"/>
    <property type="evidence" value="ECO:0007669"/>
    <property type="project" value="UniProtKB-EC"/>
</dbReference>
<sequence length="496" mass="52931">MRSYIKVLAMCFLGLILFVPSALADNSVNRVGGDNRYDTAVQLSKQIYSTASTAVVVGGSAYPDAISAVPLAYQKNAPLLYTNSKKLSGETKNRLKELHTKNVIIVGGPPAVSDNVANQIKNLGISVKRIGGSSRYETAAKVAKEMKSTSKAIILNGFVFADAPAIVTYAARNGYPILFTRETSLKSATAEAIRSNGIKSTIVVGGTASISNSVYKKLPSPTRISGSNRYELAANIVQKLNLPTSNVHVGNGWLYHDSIAGAYLAARNNQSLILTNGKNLSVGARKIIGSKSISKFTVIGKTGAIKDKVANQLKNPVVGETIFIDPGHGDQDSGAIGNGLLEKDVNLEIAKRLNSKLEASGALPVMSRSNDTFFSLQERVNKAASAYADLFISIHANANDSSSPNGSETYYDSTYQAANSKRLAEQIQPKLAANLGTRDRGVKTAGFYVIKYSKMPSVLVETAFITNASDASKLKQAVYKDKAAQAIHDGTVSYYR</sequence>
<accession>A0A9Q4E7D4</accession>
<dbReference type="PANTHER" id="PTHR30032">
    <property type="entry name" value="N-ACETYLMURAMOYL-L-ALANINE AMIDASE-RELATED"/>
    <property type="match status" value="1"/>
</dbReference>
<feature type="domain" description="MurNAc-LAA" evidence="2">
    <location>
        <begin position="380"/>
        <end position="492"/>
    </location>
</feature>
<evidence type="ECO:0000313" key="3">
    <source>
        <dbReference type="EMBL" id="MCY8456730.1"/>
    </source>
</evidence>
<name>A0A9Q4E7D4_BACSC</name>
<dbReference type="InterPro" id="IPR007253">
    <property type="entry name" value="Cell_wall-bd_2"/>
</dbReference>
<dbReference type="GO" id="GO:0009253">
    <property type="term" value="P:peptidoglycan catabolic process"/>
    <property type="evidence" value="ECO:0007669"/>
    <property type="project" value="InterPro"/>
</dbReference>
<dbReference type="EC" id="3.5.1.28" evidence="3"/>